<feature type="region of interest" description="Disordered" evidence="8">
    <location>
        <begin position="1"/>
        <end position="25"/>
    </location>
</feature>
<feature type="transmembrane region" description="Helical" evidence="9">
    <location>
        <begin position="362"/>
        <end position="395"/>
    </location>
</feature>
<keyword evidence="5 9" id="KW-0812">Transmembrane</keyword>
<comment type="similarity">
    <text evidence="2">Belongs to the autoinducer-2 exporter (AI-2E) (TC 2.A.86) family.</text>
</comment>
<evidence type="ECO:0000256" key="7">
    <source>
        <dbReference type="ARBA" id="ARBA00023136"/>
    </source>
</evidence>
<sequence>MSSEDKPNPEAGAEGVDKRNAKDPATRLDEVLDQVVEEDVLPLEEEPLVAPAPTVDRALILGQDGRWVAGWALRFIIMAAAVVILWKALGTIWSGLLPVMLALIVCTVWWPPVRWLRARKVPAALAVILVILGSIALIGGIVALIAPSIAGQSKDLVDKASQGIDQVRNWLETGPLNIDMSQYDNLIQKGITFLQNQMSNIASGVVGGVAMASEVLVTVVLMIILSFFFLKDGDKFLPMIRKTTGPNVGWHLTEVLTRMWNTLGGYVRAQATVSMVDAIFIGVGLIVLKVPLALALAVVTFFAGFIPIVGAFSAGALAVIIALVSNGIQSAVFVLILIIAVQQIEGHILQPLLQSKAMNLHAAIVLLSVTLGSTLFGVIGAFLAVPIAATLAVLVRYHTELVALRAGEITIDDMEMATSMETETNVSVQEAWGSFRESLSGLGKKSE</sequence>
<dbReference type="GO" id="GO:0005886">
    <property type="term" value="C:plasma membrane"/>
    <property type="evidence" value="ECO:0007669"/>
    <property type="project" value="UniProtKB-SubCell"/>
</dbReference>
<feature type="transmembrane region" description="Helical" evidence="9">
    <location>
        <begin position="67"/>
        <end position="86"/>
    </location>
</feature>
<evidence type="ECO:0000256" key="3">
    <source>
        <dbReference type="ARBA" id="ARBA00022448"/>
    </source>
</evidence>
<dbReference type="RefSeq" id="WP_025253721.1">
    <property type="nucleotide sequence ID" value="NZ_CP004353.1"/>
</dbReference>
<dbReference type="PANTHER" id="PTHR21716:SF53">
    <property type="entry name" value="PERMEASE PERM-RELATED"/>
    <property type="match status" value="1"/>
</dbReference>
<feature type="transmembrane region" description="Helical" evidence="9">
    <location>
        <begin position="92"/>
        <end position="111"/>
    </location>
</feature>
<dbReference type="PANTHER" id="PTHR21716">
    <property type="entry name" value="TRANSMEMBRANE PROTEIN"/>
    <property type="match status" value="1"/>
</dbReference>
<dbReference type="Pfam" id="PF01594">
    <property type="entry name" value="AI-2E_transport"/>
    <property type="match status" value="1"/>
</dbReference>
<keyword evidence="3" id="KW-0813">Transport</keyword>
<evidence type="ECO:0000313" key="10">
    <source>
        <dbReference type="EMBL" id="AHI23737.1"/>
    </source>
</evidence>
<reference evidence="10 11" key="1">
    <citation type="submission" date="2013-02" db="EMBL/GenBank/DDBJ databases">
        <title>The complete genome sequence of Corynebacterium vitaeruminis DSM 20294.</title>
        <authorList>
            <person name="Ruckert C."/>
            <person name="Albersmeier A."/>
            <person name="Kalinowski J."/>
        </authorList>
    </citation>
    <scope>NUCLEOTIDE SEQUENCE [LARGE SCALE GENOMIC DNA]</scope>
    <source>
        <strain evidence="11">ATCC 10234</strain>
    </source>
</reference>
<comment type="subcellular location">
    <subcellularLocation>
        <location evidence="1">Cell membrane</location>
        <topology evidence="1">Multi-pass membrane protein</topology>
    </subcellularLocation>
</comment>
<accession>W5Y3B4</accession>
<feature type="transmembrane region" description="Helical" evidence="9">
    <location>
        <begin position="201"/>
        <end position="230"/>
    </location>
</feature>
<organism evidence="10 11">
    <name type="scientific">Corynebacterium vitaeruminis DSM 20294</name>
    <dbReference type="NCBI Taxonomy" id="1224164"/>
    <lineage>
        <taxon>Bacteria</taxon>
        <taxon>Bacillati</taxon>
        <taxon>Actinomycetota</taxon>
        <taxon>Actinomycetes</taxon>
        <taxon>Mycobacteriales</taxon>
        <taxon>Corynebacteriaceae</taxon>
        <taxon>Corynebacterium</taxon>
    </lineage>
</organism>
<dbReference type="GO" id="GO:0055085">
    <property type="term" value="P:transmembrane transport"/>
    <property type="evidence" value="ECO:0007669"/>
    <property type="project" value="TreeGrafter"/>
</dbReference>
<evidence type="ECO:0000313" key="11">
    <source>
        <dbReference type="Proteomes" id="UP000019222"/>
    </source>
</evidence>
<keyword evidence="11" id="KW-1185">Reference proteome</keyword>
<dbReference type="HOGENOM" id="CLU_031275_3_0_11"/>
<dbReference type="InterPro" id="IPR002549">
    <property type="entry name" value="AI-2E-like"/>
</dbReference>
<keyword evidence="4" id="KW-1003">Cell membrane</keyword>
<dbReference type="Proteomes" id="UP000019222">
    <property type="component" value="Chromosome"/>
</dbReference>
<dbReference type="AlphaFoldDB" id="W5Y3B4"/>
<gene>
    <name evidence="10" type="ORF">B843_11805</name>
</gene>
<evidence type="ECO:0000256" key="4">
    <source>
        <dbReference type="ARBA" id="ARBA00022475"/>
    </source>
</evidence>
<dbReference type="EMBL" id="CP004353">
    <property type="protein sequence ID" value="AHI23737.1"/>
    <property type="molecule type" value="Genomic_DNA"/>
</dbReference>
<evidence type="ECO:0008006" key="12">
    <source>
        <dbReference type="Google" id="ProtNLM"/>
    </source>
</evidence>
<evidence type="ECO:0000256" key="2">
    <source>
        <dbReference type="ARBA" id="ARBA00009773"/>
    </source>
</evidence>
<keyword evidence="7 9" id="KW-0472">Membrane</keyword>
<proteinExistence type="inferred from homology"/>
<dbReference type="STRING" id="1224164.B843_11805"/>
<feature type="compositionally biased region" description="Basic and acidic residues" evidence="8">
    <location>
        <begin position="15"/>
        <end position="25"/>
    </location>
</feature>
<evidence type="ECO:0000256" key="8">
    <source>
        <dbReference type="SAM" id="MobiDB-lite"/>
    </source>
</evidence>
<feature type="transmembrane region" description="Helical" evidence="9">
    <location>
        <begin position="266"/>
        <end position="288"/>
    </location>
</feature>
<keyword evidence="6 9" id="KW-1133">Transmembrane helix</keyword>
<evidence type="ECO:0000256" key="1">
    <source>
        <dbReference type="ARBA" id="ARBA00004651"/>
    </source>
</evidence>
<protein>
    <recommendedName>
        <fullName evidence="12">Permease</fullName>
    </recommendedName>
</protein>
<feature type="transmembrane region" description="Helical" evidence="9">
    <location>
        <begin position="123"/>
        <end position="146"/>
    </location>
</feature>
<evidence type="ECO:0000256" key="5">
    <source>
        <dbReference type="ARBA" id="ARBA00022692"/>
    </source>
</evidence>
<name>W5Y3B4_9CORY</name>
<dbReference type="eggNOG" id="COG0628">
    <property type="taxonomic scope" value="Bacteria"/>
</dbReference>
<feature type="transmembrane region" description="Helical" evidence="9">
    <location>
        <begin position="294"/>
        <end position="324"/>
    </location>
</feature>
<evidence type="ECO:0000256" key="6">
    <source>
        <dbReference type="ARBA" id="ARBA00022989"/>
    </source>
</evidence>
<evidence type="ECO:0000256" key="9">
    <source>
        <dbReference type="SAM" id="Phobius"/>
    </source>
</evidence>
<dbReference type="PATRIC" id="fig|1224164.3.peg.2379"/>
<feature type="transmembrane region" description="Helical" evidence="9">
    <location>
        <begin position="331"/>
        <end position="350"/>
    </location>
</feature>
<dbReference type="KEGG" id="cvt:B843_11805"/>